<comment type="caution">
    <text evidence="3">The sequence shown here is derived from an EMBL/GenBank/DDBJ whole genome shotgun (WGS) entry which is preliminary data.</text>
</comment>
<gene>
    <name evidence="3" type="ORF">CCAP1982_LOCUS410</name>
</gene>
<evidence type="ECO:0000313" key="4">
    <source>
        <dbReference type="Proteomes" id="UP000606786"/>
    </source>
</evidence>
<organism evidence="3 4">
    <name type="scientific">Ceratitis capitata</name>
    <name type="common">Mediterranean fruit fly</name>
    <name type="synonym">Tephritis capitata</name>
    <dbReference type="NCBI Taxonomy" id="7213"/>
    <lineage>
        <taxon>Eukaryota</taxon>
        <taxon>Metazoa</taxon>
        <taxon>Ecdysozoa</taxon>
        <taxon>Arthropoda</taxon>
        <taxon>Hexapoda</taxon>
        <taxon>Insecta</taxon>
        <taxon>Pterygota</taxon>
        <taxon>Neoptera</taxon>
        <taxon>Endopterygota</taxon>
        <taxon>Diptera</taxon>
        <taxon>Brachycera</taxon>
        <taxon>Muscomorpha</taxon>
        <taxon>Tephritoidea</taxon>
        <taxon>Tephritidae</taxon>
        <taxon>Ceratitis</taxon>
        <taxon>Ceratitis</taxon>
    </lineage>
</organism>
<dbReference type="Pfam" id="PF07841">
    <property type="entry name" value="DM4_12"/>
    <property type="match status" value="1"/>
</dbReference>
<evidence type="ECO:0000256" key="2">
    <source>
        <dbReference type="SAM" id="Phobius"/>
    </source>
</evidence>
<feature type="region of interest" description="Disordered" evidence="1">
    <location>
        <begin position="480"/>
        <end position="511"/>
    </location>
</feature>
<reference evidence="3" key="1">
    <citation type="submission" date="2020-11" db="EMBL/GenBank/DDBJ databases">
        <authorList>
            <person name="Whitehead M."/>
        </authorList>
    </citation>
    <scope>NUCLEOTIDE SEQUENCE</scope>
    <source>
        <strain evidence="3">EGII</strain>
    </source>
</reference>
<feature type="compositionally biased region" description="Basic and acidic residues" evidence="1">
    <location>
        <begin position="500"/>
        <end position="511"/>
    </location>
</feature>
<feature type="compositionally biased region" description="Low complexity" evidence="1">
    <location>
        <begin position="488"/>
        <end position="499"/>
    </location>
</feature>
<feature type="compositionally biased region" description="Low complexity" evidence="1">
    <location>
        <begin position="547"/>
        <end position="559"/>
    </location>
</feature>
<feature type="region of interest" description="Disordered" evidence="1">
    <location>
        <begin position="543"/>
        <end position="567"/>
    </location>
</feature>
<dbReference type="AlphaFoldDB" id="A0A811U2I8"/>
<keyword evidence="2" id="KW-0812">Transmembrane</keyword>
<keyword evidence="2" id="KW-0472">Membrane</keyword>
<keyword evidence="2" id="KW-1133">Transmembrane helix</keyword>
<feature type="transmembrane region" description="Helical" evidence="2">
    <location>
        <begin position="27"/>
        <end position="48"/>
    </location>
</feature>
<keyword evidence="4" id="KW-1185">Reference proteome</keyword>
<protein>
    <submittedName>
        <fullName evidence="3">(Mediterranean fruit fly) hypothetical protein</fullName>
    </submittedName>
</protein>
<dbReference type="EMBL" id="CAJHJT010000001">
    <property type="protein sequence ID" value="CAD6991485.1"/>
    <property type="molecule type" value="Genomic_DNA"/>
</dbReference>
<evidence type="ECO:0000313" key="3">
    <source>
        <dbReference type="EMBL" id="CAD6991485.1"/>
    </source>
</evidence>
<dbReference type="PANTHER" id="PTHR21398:SF1">
    <property type="entry name" value="FI03705P"/>
    <property type="match status" value="1"/>
</dbReference>
<sequence length="809" mass="91511">MTLTGRATPNNSPGYAFSRRRSGIMPFVAVIGALMLVLLLGNAVVMLMKYKNNNNNNTSNANLENNSQLVSTVEIMLLTNEFATMINADNGHQIIKNNSNNSSKNSSSTNNRLADLQSQIHSQTQQHIYKVKSNAEITHNNITAIHSNKNDLPPASARSPAQRKRLHDDGINISNQRYELNERPPAAKAATVATSAVNNSVSTMYGIPAALLDLDRQGDDVVYKLSRQQQEENEAKIAYKQTPANTELLLHRQKRYLVFPEGSSFQMVFDLIIGVVDYTSYAILGITCAVAWELPSKPPSELIENLHEKVTEGIYQTSATKPTTTATATAAMRRNDSITATAGGDGGGDNSKYGIDSAGITYVDNANVAAQFGSNYRADALHMKVETSQLPSPINTLESPYYTKANPFMAPPAGYSGYRKGTEELSTHDSTAYGAYRPTNYYTNIPHGNYNNNNMDNNLYGRVTHKYGFADKNEKSSYYDVSNSYGINNNNNNNSNNNNNRDKRPFGDSRDKLPVKFANRWQQQQQSPYKKWQSWRDYDSKSWHSYQQPQQQQQQQQKQATKWAHQPQKQQIWSAQTKYVGKDNWWSSNNKHYATDNWRTKPEDWQANNVRNHEAPMQPRHPVVAYALPSETTQATINSKSDAFEGRSFDESQRSVLTARPKARIYPVFGRRRRRRSSDTKLHDFEHKLERIHLREQLRTRQKLYGKIEKLYETRGLNGTACVLRALCETGQQHKGGRTEPQSFITELLRAIFVLPTTSRNHVSDTVSFEEPALHPTDLHIVDRPYREAPTHHGSCSQLFSMCEHSIWE</sequence>
<accession>A0A811U2I8</accession>
<dbReference type="Proteomes" id="UP000606786">
    <property type="component" value="Unassembled WGS sequence"/>
</dbReference>
<dbReference type="OrthoDB" id="6617264at2759"/>
<name>A0A811U2I8_CERCA</name>
<feature type="region of interest" description="Disordered" evidence="1">
    <location>
        <begin position="145"/>
        <end position="169"/>
    </location>
</feature>
<proteinExistence type="predicted"/>
<evidence type="ECO:0000256" key="1">
    <source>
        <dbReference type="SAM" id="MobiDB-lite"/>
    </source>
</evidence>
<dbReference type="SMART" id="SM00718">
    <property type="entry name" value="DM4_12"/>
    <property type="match status" value="1"/>
</dbReference>
<dbReference type="PANTHER" id="PTHR21398">
    <property type="entry name" value="AGAP007094-PA"/>
    <property type="match status" value="1"/>
</dbReference>
<dbReference type="InterPro" id="IPR006631">
    <property type="entry name" value="DM4_12"/>
</dbReference>